<keyword evidence="2" id="KW-1185">Reference proteome</keyword>
<name>A0A8J7J0Z1_9RHOB</name>
<gene>
    <name evidence="1" type="ORF">JF290_06720</name>
</gene>
<dbReference type="InterPro" id="IPR036291">
    <property type="entry name" value="NAD(P)-bd_dom_sf"/>
</dbReference>
<accession>A0A8J7J0Z1</accession>
<evidence type="ECO:0000313" key="2">
    <source>
        <dbReference type="Proteomes" id="UP000619079"/>
    </source>
</evidence>
<dbReference type="PRINTS" id="PR00081">
    <property type="entry name" value="GDHRDH"/>
</dbReference>
<evidence type="ECO:0000313" key="1">
    <source>
        <dbReference type="EMBL" id="MBJ6371215.1"/>
    </source>
</evidence>
<organism evidence="1 2">
    <name type="scientific">Sedimentitalea arenosa</name>
    <dbReference type="NCBI Taxonomy" id="2798803"/>
    <lineage>
        <taxon>Bacteria</taxon>
        <taxon>Pseudomonadati</taxon>
        <taxon>Pseudomonadota</taxon>
        <taxon>Alphaproteobacteria</taxon>
        <taxon>Rhodobacterales</taxon>
        <taxon>Paracoccaceae</taxon>
        <taxon>Sedimentitalea</taxon>
    </lineage>
</organism>
<proteinExistence type="predicted"/>
<dbReference type="GO" id="GO:0016491">
    <property type="term" value="F:oxidoreductase activity"/>
    <property type="evidence" value="ECO:0007669"/>
    <property type="project" value="TreeGrafter"/>
</dbReference>
<protein>
    <submittedName>
        <fullName evidence="1">SDR family NAD(P)-dependent oxidoreductase</fullName>
    </submittedName>
</protein>
<dbReference type="EMBL" id="JAELVR010000004">
    <property type="protein sequence ID" value="MBJ6371215.1"/>
    <property type="molecule type" value="Genomic_DNA"/>
</dbReference>
<sequence length="221" mass="23224">MERVLIIGNSGGIGSALESALRARGSEVTGLSRSQDGFDVTDEAAVAEGMARLDGEFDLIFIATGALEIGGAGPEKTVKAISAEAMADQMALNVIGPALVMRHAFDLMPRNRRSVFAALSARVGSIGDNRLGGWISYRASKAALNQVIHTGAIELARSHKQGVCVALHPGTVRTAFTEKYLGRHPSVAAEDAAQNLLGVLDGLTPEQNGGFYDWAGKPVPW</sequence>
<dbReference type="Gene3D" id="3.40.50.720">
    <property type="entry name" value="NAD(P)-binding Rossmann-like Domain"/>
    <property type="match status" value="1"/>
</dbReference>
<comment type="caution">
    <text evidence="1">The sequence shown here is derived from an EMBL/GenBank/DDBJ whole genome shotgun (WGS) entry which is preliminary data.</text>
</comment>
<dbReference type="InterPro" id="IPR002347">
    <property type="entry name" value="SDR_fam"/>
</dbReference>
<dbReference type="PANTHER" id="PTHR43544">
    <property type="entry name" value="SHORT-CHAIN DEHYDROGENASE/REDUCTASE"/>
    <property type="match status" value="1"/>
</dbReference>
<dbReference type="SUPFAM" id="SSF51735">
    <property type="entry name" value="NAD(P)-binding Rossmann-fold domains"/>
    <property type="match status" value="1"/>
</dbReference>
<dbReference type="PANTHER" id="PTHR43544:SF12">
    <property type="entry name" value="NAD(P)-BINDING ROSSMANN-FOLD SUPERFAMILY PROTEIN"/>
    <property type="match status" value="1"/>
</dbReference>
<dbReference type="Pfam" id="PF13561">
    <property type="entry name" value="adh_short_C2"/>
    <property type="match status" value="1"/>
</dbReference>
<dbReference type="Proteomes" id="UP000619079">
    <property type="component" value="Unassembled WGS sequence"/>
</dbReference>
<dbReference type="InterPro" id="IPR051468">
    <property type="entry name" value="Fungal_SecMetab_SDRs"/>
</dbReference>
<dbReference type="GO" id="GO:0005737">
    <property type="term" value="C:cytoplasm"/>
    <property type="evidence" value="ECO:0007669"/>
    <property type="project" value="TreeGrafter"/>
</dbReference>
<reference evidence="1" key="1">
    <citation type="submission" date="2020-12" db="EMBL/GenBank/DDBJ databases">
        <title>Sedimentitalea sp. nov., isolated from sand in Incheon.</title>
        <authorList>
            <person name="Kim W."/>
        </authorList>
    </citation>
    <scope>NUCLEOTIDE SEQUENCE</scope>
    <source>
        <strain evidence="1">CAU 1593</strain>
    </source>
</reference>
<dbReference type="AlphaFoldDB" id="A0A8J7J0Z1"/>
<dbReference type="RefSeq" id="WP_199024076.1">
    <property type="nucleotide sequence ID" value="NZ_JAELVR010000004.1"/>
</dbReference>